<accession>A0ABY4DY84</accession>
<keyword evidence="3" id="KW-1185">Reference proteome</keyword>
<dbReference type="Gene3D" id="3.90.190.10">
    <property type="entry name" value="Protein tyrosine phosphatase superfamily"/>
    <property type="match status" value="1"/>
</dbReference>
<protein>
    <submittedName>
        <fullName evidence="2">Tyrosine-protein phosphatase</fullName>
    </submittedName>
</protein>
<gene>
    <name evidence="2" type="ORF">LVJ82_13530</name>
</gene>
<dbReference type="Proteomes" id="UP000832011">
    <property type="component" value="Chromosome"/>
</dbReference>
<organism evidence="2 3">
    <name type="scientific">Vitreoscilla massiliensis</name>
    <dbReference type="NCBI Taxonomy" id="1689272"/>
    <lineage>
        <taxon>Bacteria</taxon>
        <taxon>Pseudomonadati</taxon>
        <taxon>Pseudomonadota</taxon>
        <taxon>Betaproteobacteria</taxon>
        <taxon>Neisseriales</taxon>
        <taxon>Neisseriaceae</taxon>
        <taxon>Vitreoscilla</taxon>
    </lineage>
</organism>
<evidence type="ECO:0000313" key="2">
    <source>
        <dbReference type="EMBL" id="UOO88481.1"/>
    </source>
</evidence>
<sequence>MQQTLNTPSRQLPLQACFNSRDLGGLRNRDGRSIQTQRLLRADDLSSLSHDDSVYLQSLPLTTVIDFRSEMERQHKPDILPASCQRHLHLDILSGNMEVYLQQMKSASANARDIMFEIYHDLVLNPLSLSQYRQFFAELQQAQTGSLLYHCSAGKDRTGIATALILEALNVDRDTIMQDYLLSNQYLISKYSHLFEAYPHAYDFLTVSADFLQYAWDLIAQHHGSSERYLTAVLHIDLDALQTQYLQP</sequence>
<dbReference type="InterPro" id="IPR026893">
    <property type="entry name" value="Tyr/Ser_Pase_IphP-type"/>
</dbReference>
<dbReference type="Pfam" id="PF13350">
    <property type="entry name" value="Y_phosphatase3"/>
    <property type="match status" value="1"/>
</dbReference>
<evidence type="ECO:0000259" key="1">
    <source>
        <dbReference type="PROSITE" id="PS50056"/>
    </source>
</evidence>
<dbReference type="InterPro" id="IPR000387">
    <property type="entry name" value="Tyr_Pase_dom"/>
</dbReference>
<dbReference type="SUPFAM" id="SSF52799">
    <property type="entry name" value="(Phosphotyrosine protein) phosphatases II"/>
    <property type="match status" value="1"/>
</dbReference>
<reference evidence="2 3" key="1">
    <citation type="journal article" date="2022" name="Res Sq">
        <title>Evolution of multicellular longitudinally dividing oral cavity symbionts (Neisseriaceae).</title>
        <authorList>
            <person name="Nyongesa S."/>
            <person name="Weber P."/>
            <person name="Bernet E."/>
            <person name="Pullido F."/>
            <person name="Nieckarz M."/>
            <person name="Delaby M."/>
            <person name="Nieves C."/>
            <person name="Viehboeck T."/>
            <person name="Krause N."/>
            <person name="Rivera-Millot A."/>
            <person name="Nakamura A."/>
            <person name="Vischer N."/>
            <person name="VanNieuwenhze M."/>
            <person name="Brun Y."/>
            <person name="Cava F."/>
            <person name="Bulgheresi S."/>
            <person name="Veyrier F."/>
        </authorList>
    </citation>
    <scope>NUCLEOTIDE SEQUENCE [LARGE SCALE GENOMIC DNA]</scope>
    <source>
        <strain evidence="2 3">SN4</strain>
    </source>
</reference>
<proteinExistence type="predicted"/>
<dbReference type="PROSITE" id="PS50056">
    <property type="entry name" value="TYR_PHOSPHATASE_2"/>
    <property type="match status" value="1"/>
</dbReference>
<feature type="domain" description="Tyrosine specific protein phosphatases" evidence="1">
    <location>
        <begin position="133"/>
        <end position="195"/>
    </location>
</feature>
<dbReference type="InterPro" id="IPR029021">
    <property type="entry name" value="Prot-tyrosine_phosphatase-like"/>
</dbReference>
<name>A0ABY4DY84_9NEIS</name>
<dbReference type="RefSeq" id="WP_058357835.1">
    <property type="nucleotide sequence ID" value="NZ_CABKVG010000010.1"/>
</dbReference>
<evidence type="ECO:0000313" key="3">
    <source>
        <dbReference type="Proteomes" id="UP000832011"/>
    </source>
</evidence>
<dbReference type="EMBL" id="CP091511">
    <property type="protein sequence ID" value="UOO88481.1"/>
    <property type="molecule type" value="Genomic_DNA"/>
</dbReference>